<dbReference type="EMBL" id="SBII01000001">
    <property type="protein sequence ID" value="RWX03646.1"/>
    <property type="molecule type" value="Genomic_DNA"/>
</dbReference>
<evidence type="ECO:0000313" key="2">
    <source>
        <dbReference type="EMBL" id="RWX03646.1"/>
    </source>
</evidence>
<protein>
    <recommendedName>
        <fullName evidence="4">Lipoprotein</fullName>
    </recommendedName>
</protein>
<keyword evidence="3" id="KW-1185">Reference proteome</keyword>
<gene>
    <name evidence="2" type="ORF">EPI11_01595</name>
</gene>
<proteinExistence type="predicted"/>
<evidence type="ECO:0000256" key="1">
    <source>
        <dbReference type="SAM" id="SignalP"/>
    </source>
</evidence>
<accession>A0A3S3U5F5</accession>
<sequence length="119" mass="13608">MKKSYLFFKGLLLVVLMTSCSSEEALIKENTTAFEISKTPEMQGFESALKTYLRGKKENAGNKSNLKEEDTKIMKEKTILLLNSIGKSELATQETMETDQLMLLALREYSKKLTEMRKQ</sequence>
<reference evidence="2 3" key="1">
    <citation type="submission" date="2019-01" db="EMBL/GenBank/DDBJ databases">
        <title>Flavobacterium sp. nov.,isolated from freshwater.</title>
        <authorList>
            <person name="Zhang R."/>
            <person name="Du Z.-J."/>
        </authorList>
    </citation>
    <scope>NUCLEOTIDE SEQUENCE [LARGE SCALE GENOMIC DNA]</scope>
    <source>
        <strain evidence="2 3">1E403</strain>
    </source>
</reference>
<name>A0A3S3U5F5_9FLAO</name>
<dbReference type="AlphaFoldDB" id="A0A3S3U5F5"/>
<dbReference type="Proteomes" id="UP000287527">
    <property type="component" value="Unassembled WGS sequence"/>
</dbReference>
<organism evidence="2 3">
    <name type="scientific">Flavobacterium cerinum</name>
    <dbReference type="NCBI Taxonomy" id="2502784"/>
    <lineage>
        <taxon>Bacteria</taxon>
        <taxon>Pseudomonadati</taxon>
        <taxon>Bacteroidota</taxon>
        <taxon>Flavobacteriia</taxon>
        <taxon>Flavobacteriales</taxon>
        <taxon>Flavobacteriaceae</taxon>
        <taxon>Flavobacterium</taxon>
    </lineage>
</organism>
<dbReference type="PROSITE" id="PS51257">
    <property type="entry name" value="PROKAR_LIPOPROTEIN"/>
    <property type="match status" value="1"/>
</dbReference>
<dbReference type="RefSeq" id="WP_128388201.1">
    <property type="nucleotide sequence ID" value="NZ_SBII01000001.1"/>
</dbReference>
<evidence type="ECO:0000313" key="3">
    <source>
        <dbReference type="Proteomes" id="UP000287527"/>
    </source>
</evidence>
<comment type="caution">
    <text evidence="2">The sequence shown here is derived from an EMBL/GenBank/DDBJ whole genome shotgun (WGS) entry which is preliminary data.</text>
</comment>
<keyword evidence="1" id="KW-0732">Signal</keyword>
<evidence type="ECO:0008006" key="4">
    <source>
        <dbReference type="Google" id="ProtNLM"/>
    </source>
</evidence>
<feature type="chain" id="PRO_5018766512" description="Lipoprotein" evidence="1">
    <location>
        <begin position="26"/>
        <end position="119"/>
    </location>
</feature>
<feature type="signal peptide" evidence="1">
    <location>
        <begin position="1"/>
        <end position="25"/>
    </location>
</feature>